<keyword evidence="1" id="KW-0732">Signal</keyword>
<evidence type="ECO:0000313" key="3">
    <source>
        <dbReference type="RefSeq" id="XP_013417684.1"/>
    </source>
</evidence>
<keyword evidence="2" id="KW-1185">Reference proteome</keyword>
<protein>
    <submittedName>
        <fullName evidence="3">Uncharacterized protein LOC106178875</fullName>
    </submittedName>
</protein>
<organism evidence="2 3">
    <name type="scientific">Lingula anatina</name>
    <name type="common">Brachiopod</name>
    <name type="synonym">Lingula unguis</name>
    <dbReference type="NCBI Taxonomy" id="7574"/>
    <lineage>
        <taxon>Eukaryota</taxon>
        <taxon>Metazoa</taxon>
        <taxon>Spiralia</taxon>
        <taxon>Lophotrochozoa</taxon>
        <taxon>Brachiopoda</taxon>
        <taxon>Linguliformea</taxon>
        <taxon>Lingulata</taxon>
        <taxon>Lingulida</taxon>
        <taxon>Linguloidea</taxon>
        <taxon>Lingulidae</taxon>
        <taxon>Lingula</taxon>
    </lineage>
</organism>
<accession>A0A1S3K5I5</accession>
<evidence type="ECO:0000256" key="1">
    <source>
        <dbReference type="SAM" id="SignalP"/>
    </source>
</evidence>
<dbReference type="InParanoid" id="A0A1S3K5I5"/>
<dbReference type="RefSeq" id="XP_013417684.1">
    <property type="nucleotide sequence ID" value="XM_013562230.1"/>
</dbReference>
<dbReference type="OrthoDB" id="425344at2759"/>
<dbReference type="AlphaFoldDB" id="A0A1S3K5I5"/>
<sequence>MRTNVFKIIILCGSLILIKEALGIATEACDTTFTTAAIGIQNASVILTGMMALYKPGEGGYGCSAVPDVRWTKVFEAMRWSIELLNRDSGVLNGRRLTDTYIPGVKFGLQITATCGHPETALTALKQTFPALVTTESQCAPNGTSVLPGEPIEMYSTYPTTTRTGEVFAPGSTTRSLDDPAYVYAVKPARRM</sequence>
<feature type="chain" id="PRO_5010302751" evidence="1">
    <location>
        <begin position="24"/>
        <end position="192"/>
    </location>
</feature>
<dbReference type="KEGG" id="lak:106178875"/>
<gene>
    <name evidence="3" type="primary">LOC106178875</name>
</gene>
<name>A0A1S3K5I5_LINAN</name>
<feature type="signal peptide" evidence="1">
    <location>
        <begin position="1"/>
        <end position="23"/>
    </location>
</feature>
<dbReference type="Gene3D" id="3.40.50.2300">
    <property type="match status" value="1"/>
</dbReference>
<dbReference type="Proteomes" id="UP000085678">
    <property type="component" value="Unplaced"/>
</dbReference>
<evidence type="ECO:0000313" key="2">
    <source>
        <dbReference type="Proteomes" id="UP000085678"/>
    </source>
</evidence>
<reference evidence="3" key="1">
    <citation type="submission" date="2025-08" db="UniProtKB">
        <authorList>
            <consortium name="RefSeq"/>
        </authorList>
    </citation>
    <scope>IDENTIFICATION</scope>
    <source>
        <tissue evidence="3">Gonads</tissue>
    </source>
</reference>
<proteinExistence type="predicted"/>
<dbReference type="GeneID" id="106178875"/>